<dbReference type="OrthoDB" id="2015372at2759"/>
<dbReference type="AlphaFoldDB" id="A0A8J6BBW3"/>
<proteinExistence type="predicted"/>
<evidence type="ECO:0000313" key="1">
    <source>
        <dbReference type="EMBL" id="KAG9397559.1"/>
    </source>
</evidence>
<keyword evidence="2" id="KW-1185">Reference proteome</keyword>
<name>A0A8J6BBW3_9EUKA</name>
<dbReference type="Proteomes" id="UP000717585">
    <property type="component" value="Unassembled WGS sequence"/>
</dbReference>
<gene>
    <name evidence="1" type="ORF">J8273_0689</name>
</gene>
<organism evidence="1 2">
    <name type="scientific">Carpediemonas membranifera</name>
    <dbReference type="NCBI Taxonomy" id="201153"/>
    <lineage>
        <taxon>Eukaryota</taxon>
        <taxon>Metamonada</taxon>
        <taxon>Carpediemonas-like organisms</taxon>
        <taxon>Carpediemonas</taxon>
    </lineage>
</organism>
<protein>
    <submittedName>
        <fullName evidence="1">Uncharacterized protein</fullName>
    </submittedName>
</protein>
<evidence type="ECO:0000313" key="2">
    <source>
        <dbReference type="Proteomes" id="UP000717585"/>
    </source>
</evidence>
<comment type="caution">
    <text evidence="1">The sequence shown here is derived from an EMBL/GenBank/DDBJ whole genome shotgun (WGS) entry which is preliminary data.</text>
</comment>
<dbReference type="EMBL" id="JAHDYR010000001">
    <property type="protein sequence ID" value="KAG9397559.1"/>
    <property type="molecule type" value="Genomic_DNA"/>
</dbReference>
<sequence length="541" mass="57294">MEQCEVAELILRDLCQFVEQKCLAALQSFILSEFPSISDNECDSPAFVTLFDTSELNPSLTSILDRSPSLFLAFLSLAIRRHALVLADGDLPFFPIHPVLSHTAEPTETHTIIARRPCSALMTTVMRCVEDHALQTTAPASLRTCPFCLGLMNSKETLYAPAEALYGSRGRMIVIPSGTPFTLGQTLVVGNDSLAIRHPGPLLTPRVDPPVSLTSAGALETAVANCAHTAEALAPLPQPVLHSLALVLSACSTRVGRPVHLTISAARPACQFIRLQAMGRIAVESGMAQVYSAAARIGVSAVNPHSVIGQAGLGDVLVVPDLAGLPKGAILGLIHEFSAPMTSKIAHTTSDRPVAQAGHGRVSAAPRIGRKSGALWAGTRRKMTSAELARVDLIRGIALNLEHPENLEPADLADCQADWDSFDDLFEKLRSSMSRIKALPHLAESASQLLERYFVTIRKSGGVPDDIVELLATLSRCHGAFQGRSVCDLSDGLVAILVVECSLGATGRGLFGVANPFSLFPGDLGAKLGAAIGVLGRKLAS</sequence>
<reference evidence="1" key="1">
    <citation type="submission" date="2021-05" db="EMBL/GenBank/DDBJ databases">
        <title>A free-living protist that lacks canonical eukaryotic 1 DNA replication and segregation systems.</title>
        <authorList>
            <person name="Salas-Leiva D.E."/>
            <person name="Tromer E.C."/>
            <person name="Curtis B.A."/>
            <person name="Jerlstrom-Hultqvist J."/>
            <person name="Kolisko M."/>
            <person name="Yi Z."/>
            <person name="Salas-Leiva J.S."/>
            <person name="Gallot-Lavallee L."/>
            <person name="Kops G.J.P.L."/>
            <person name="Archibald J.M."/>
            <person name="Simpson A.G.B."/>
            <person name="Roger A.J."/>
        </authorList>
    </citation>
    <scope>NUCLEOTIDE SEQUENCE</scope>
    <source>
        <strain evidence="1">BICM</strain>
    </source>
</reference>
<accession>A0A8J6BBW3</accession>